<dbReference type="GO" id="GO:0003700">
    <property type="term" value="F:DNA-binding transcription factor activity"/>
    <property type="evidence" value="ECO:0007669"/>
    <property type="project" value="TreeGrafter"/>
</dbReference>
<dbReference type="InterPro" id="IPR036638">
    <property type="entry name" value="HLH_DNA-bd_sf"/>
</dbReference>
<dbReference type="PANTHER" id="PTHR47787:SF1">
    <property type="entry name" value="CENTROMERE-BINDING PROTEIN 1"/>
    <property type="match status" value="1"/>
</dbReference>
<feature type="non-terminal residue" evidence="2">
    <location>
        <position position="94"/>
    </location>
</feature>
<feature type="non-terminal residue" evidence="2">
    <location>
        <position position="1"/>
    </location>
</feature>
<dbReference type="STRING" id="1569628.A0A316UT04"/>
<evidence type="ECO:0000259" key="1">
    <source>
        <dbReference type="PROSITE" id="PS50888"/>
    </source>
</evidence>
<dbReference type="OrthoDB" id="71302at2759"/>
<dbReference type="SUPFAM" id="SSF47459">
    <property type="entry name" value="HLH, helix-loop-helix DNA-binding domain"/>
    <property type="match status" value="1"/>
</dbReference>
<dbReference type="SMART" id="SM00353">
    <property type="entry name" value="HLH"/>
    <property type="match status" value="1"/>
</dbReference>
<dbReference type="RefSeq" id="XP_025360877.1">
    <property type="nucleotide sequence ID" value="XM_025504133.1"/>
</dbReference>
<dbReference type="Proteomes" id="UP000245884">
    <property type="component" value="Unassembled WGS sequence"/>
</dbReference>
<organism evidence="2 3">
    <name type="scientific">Jaminaea rosea</name>
    <dbReference type="NCBI Taxonomy" id="1569628"/>
    <lineage>
        <taxon>Eukaryota</taxon>
        <taxon>Fungi</taxon>
        <taxon>Dikarya</taxon>
        <taxon>Basidiomycota</taxon>
        <taxon>Ustilaginomycotina</taxon>
        <taxon>Exobasidiomycetes</taxon>
        <taxon>Microstromatales</taxon>
        <taxon>Microstromatales incertae sedis</taxon>
        <taxon>Jaminaea</taxon>
    </lineage>
</organism>
<dbReference type="Gene3D" id="4.10.280.10">
    <property type="entry name" value="Helix-loop-helix DNA-binding domain"/>
    <property type="match status" value="1"/>
</dbReference>
<feature type="domain" description="BHLH" evidence="1">
    <location>
        <begin position="2"/>
        <end position="53"/>
    </location>
</feature>
<dbReference type="GO" id="GO:0005634">
    <property type="term" value="C:nucleus"/>
    <property type="evidence" value="ECO:0007669"/>
    <property type="project" value="TreeGrafter"/>
</dbReference>
<dbReference type="GO" id="GO:0046983">
    <property type="term" value="F:protein dimerization activity"/>
    <property type="evidence" value="ECO:0007669"/>
    <property type="project" value="InterPro"/>
</dbReference>
<proteinExistence type="predicted"/>
<dbReference type="EMBL" id="KZ819672">
    <property type="protein sequence ID" value="PWN26265.1"/>
    <property type="molecule type" value="Genomic_DNA"/>
</dbReference>
<dbReference type="InterPro" id="IPR011598">
    <property type="entry name" value="bHLH_dom"/>
</dbReference>
<evidence type="ECO:0000313" key="2">
    <source>
        <dbReference type="EMBL" id="PWN26265.1"/>
    </source>
</evidence>
<dbReference type="AlphaFoldDB" id="A0A316UT04"/>
<accession>A0A316UT04</accession>
<keyword evidence="3" id="KW-1185">Reference proteome</keyword>
<dbReference type="GeneID" id="37025956"/>
<gene>
    <name evidence="2" type="ORF">BDZ90DRAFT_212179</name>
</gene>
<dbReference type="PROSITE" id="PS50888">
    <property type="entry name" value="BHLH"/>
    <property type="match status" value="1"/>
</dbReference>
<reference evidence="2 3" key="1">
    <citation type="journal article" date="2018" name="Mol. Biol. Evol.">
        <title>Broad Genomic Sampling Reveals a Smut Pathogenic Ancestry of the Fungal Clade Ustilaginomycotina.</title>
        <authorList>
            <person name="Kijpornyongpan T."/>
            <person name="Mondo S.J."/>
            <person name="Barry K."/>
            <person name="Sandor L."/>
            <person name="Lee J."/>
            <person name="Lipzen A."/>
            <person name="Pangilinan J."/>
            <person name="LaButti K."/>
            <person name="Hainaut M."/>
            <person name="Henrissat B."/>
            <person name="Grigoriev I.V."/>
            <person name="Spatafora J.W."/>
            <person name="Aime M.C."/>
        </authorList>
    </citation>
    <scope>NUCLEOTIDE SEQUENCE [LARGE SCALE GENOMIC DNA]</scope>
    <source>
        <strain evidence="2 3">MCA 5214</strain>
    </source>
</reference>
<protein>
    <recommendedName>
        <fullName evidence="1">BHLH domain-containing protein</fullName>
    </recommendedName>
</protein>
<name>A0A316UT04_9BASI</name>
<evidence type="ECO:0000313" key="3">
    <source>
        <dbReference type="Proteomes" id="UP000245884"/>
    </source>
</evidence>
<sequence length="94" mass="10887">RQRKDNHKEVERKRRAGINSAILELQTLVPNCEGKGVNKGDIIYKAAQYIRDLKTNEANNIEKWTLEKLLTDQALNDLSAQIEASRREVEKLRE</sequence>
<dbReference type="PANTHER" id="PTHR47787">
    <property type="entry name" value="CENTROMERE-BINDING PROTEIN 1"/>
    <property type="match status" value="1"/>
</dbReference>
<dbReference type="Pfam" id="PF00010">
    <property type="entry name" value="HLH"/>
    <property type="match status" value="1"/>
</dbReference>